<evidence type="ECO:0000313" key="9">
    <source>
        <dbReference type="Proteomes" id="UP000694930"/>
    </source>
</evidence>
<evidence type="ECO:0000256" key="1">
    <source>
        <dbReference type="ARBA" id="ARBA00004123"/>
    </source>
</evidence>
<dbReference type="InterPro" id="IPR010409">
    <property type="entry name" value="GAGA-bd_tscrpt_act"/>
</dbReference>
<dbReference type="Pfam" id="PF06217">
    <property type="entry name" value="GAGA_bind"/>
    <property type="match status" value="1"/>
</dbReference>
<dbReference type="Proteomes" id="UP000694930">
    <property type="component" value="Chromosome 1"/>
</dbReference>
<dbReference type="GeneID" id="107011294"/>
<keyword evidence="9" id="KW-1185">Reference proteome</keyword>
<reference evidence="9" key="1">
    <citation type="journal article" date="2014" name="Nat. Genet.">
        <title>The genome of the stress-tolerant wild tomato species Solanum pennellii.</title>
        <authorList>
            <person name="Bolger A."/>
            <person name="Scossa F."/>
            <person name="Bolger M.E."/>
            <person name="Lanz C."/>
            <person name="Maumus F."/>
            <person name="Tohge T."/>
            <person name="Quesneville H."/>
            <person name="Alseekh S."/>
            <person name="Sorensen I."/>
            <person name="Lichtenstein G."/>
            <person name="Fich E.A."/>
            <person name="Conte M."/>
            <person name="Keller H."/>
            <person name="Schneeberger K."/>
            <person name="Schwacke R."/>
            <person name="Ofner I."/>
            <person name="Vrebalov J."/>
            <person name="Xu Y."/>
            <person name="Osorio S."/>
            <person name="Aflitos S.A."/>
            <person name="Schijlen E."/>
            <person name="Jimenez-Gomez J.M."/>
            <person name="Ryngajllo M."/>
            <person name="Kimura S."/>
            <person name="Kumar R."/>
            <person name="Koenig D."/>
            <person name="Headland L.R."/>
            <person name="Maloof J.N."/>
            <person name="Sinha N."/>
            <person name="van Ham R.C."/>
            <person name="Lankhorst R.K."/>
            <person name="Mao L."/>
            <person name="Vogel A."/>
            <person name="Arsova B."/>
            <person name="Panstruga R."/>
            <person name="Fei Z."/>
            <person name="Rose J.K."/>
            <person name="Zamir D."/>
            <person name="Carrari F."/>
            <person name="Giovannoni J.J."/>
            <person name="Weigel D."/>
            <person name="Usadel B."/>
            <person name="Fernie A.R."/>
        </authorList>
    </citation>
    <scope>NUCLEOTIDE SEQUENCE [LARGE SCALE GENOMIC DNA]</scope>
</reference>
<evidence type="ECO:0000313" key="11">
    <source>
        <dbReference type="RefSeq" id="XP_027775331.1"/>
    </source>
</evidence>
<evidence type="ECO:0000256" key="4">
    <source>
        <dbReference type="ARBA" id="ARBA00023125"/>
    </source>
</evidence>
<comment type="similarity">
    <text evidence="2 7">Belongs to the BBR/BPC family.</text>
</comment>
<evidence type="ECO:0000256" key="6">
    <source>
        <dbReference type="ARBA" id="ARBA00023242"/>
    </source>
</evidence>
<feature type="compositionally biased region" description="Basic and acidic residues" evidence="8">
    <location>
        <begin position="13"/>
        <end position="22"/>
    </location>
</feature>
<accession>A0ABM1G5C2</accession>
<evidence type="ECO:0000313" key="10">
    <source>
        <dbReference type="RefSeq" id="XP_015066208.1"/>
    </source>
</evidence>
<dbReference type="PANTHER" id="PTHR31421:SF3">
    <property type="entry name" value="PROTEIN BASIC PENTACYSTEINE4"/>
    <property type="match status" value="1"/>
</dbReference>
<protein>
    <recommendedName>
        <fullName evidence="7">GAGA-binding transcriptional activator</fullName>
    </recommendedName>
</protein>
<dbReference type="RefSeq" id="XP_027775336.1">
    <property type="nucleotide sequence ID" value="XM_027919535.1"/>
</dbReference>
<organism evidence="9 10">
    <name type="scientific">Solanum pennellii</name>
    <name type="common">Tomato</name>
    <name type="synonym">Lycopersicon pennellii</name>
    <dbReference type="NCBI Taxonomy" id="28526"/>
    <lineage>
        <taxon>Eukaryota</taxon>
        <taxon>Viridiplantae</taxon>
        <taxon>Streptophyta</taxon>
        <taxon>Embryophyta</taxon>
        <taxon>Tracheophyta</taxon>
        <taxon>Spermatophyta</taxon>
        <taxon>Magnoliopsida</taxon>
        <taxon>eudicotyledons</taxon>
        <taxon>Gunneridae</taxon>
        <taxon>Pentapetalae</taxon>
        <taxon>asterids</taxon>
        <taxon>lamiids</taxon>
        <taxon>Solanales</taxon>
        <taxon>Solanaceae</taxon>
        <taxon>Solanoideae</taxon>
        <taxon>Solaneae</taxon>
        <taxon>Solanum</taxon>
        <taxon>Solanum subgen. Lycopersicon</taxon>
    </lineage>
</organism>
<sequence length="327" mass="37118">MQIQVCSSSSTTDKMDDGGQRENRRHRMDYSKGCYAPWNVVPPYQMKDQEAFIMHTKIRMVFAERDAAVEERNRAVIEKKEAYAERDFAIQQRDTAFAERDTAIKERDNAIAALHFLESTTNGSLGCRTRGTKRPEQPKYHRNYNTDSVCINRDVPVADAYPISAISSEAAKALQVKRSKVNKGMSTKSAKSPRKTKKVNEDLNRHLTTDGSKAEWDAHDLGSIDQIQFDESTMPIPVCTCTGIPRQCYKWGSGGWQSSCCTTYLSEYPLPQLPNKRHARLGGRKMSGSVFSRLLTRFAVADRDLSMPIDLKTYWAKHGTNRYITIK</sequence>
<dbReference type="RefSeq" id="XP_015066208.1">
    <property type="nucleotide sequence ID" value="XM_015210722.2"/>
</dbReference>
<dbReference type="SMART" id="SM01226">
    <property type="entry name" value="GAGA_bind"/>
    <property type="match status" value="1"/>
</dbReference>
<evidence type="ECO:0000256" key="5">
    <source>
        <dbReference type="ARBA" id="ARBA00023163"/>
    </source>
</evidence>
<keyword evidence="4 7" id="KW-0238">DNA-binding</keyword>
<evidence type="ECO:0000313" key="13">
    <source>
        <dbReference type="RefSeq" id="XP_027775336.1"/>
    </source>
</evidence>
<proteinExistence type="inferred from homology"/>
<dbReference type="RefSeq" id="XP_027775332.1">
    <property type="nucleotide sequence ID" value="XM_027919531.1"/>
</dbReference>
<name>A0ABM1G5C2_SOLPN</name>
<comment type="subcellular location">
    <subcellularLocation>
        <location evidence="1 7">Nucleus</location>
    </subcellularLocation>
</comment>
<reference evidence="10 11" key="2">
    <citation type="submission" date="2025-05" db="UniProtKB">
        <authorList>
            <consortium name="RefSeq"/>
        </authorList>
    </citation>
    <scope>IDENTIFICATION</scope>
</reference>
<evidence type="ECO:0000256" key="8">
    <source>
        <dbReference type="SAM" id="MobiDB-lite"/>
    </source>
</evidence>
<keyword evidence="3 7" id="KW-0805">Transcription regulation</keyword>
<feature type="compositionally biased region" description="Polar residues" evidence="8">
    <location>
        <begin position="1"/>
        <end position="12"/>
    </location>
</feature>
<gene>
    <name evidence="10 11 12 13" type="primary">LOC107011294</name>
</gene>
<keyword evidence="5 7" id="KW-0804">Transcription</keyword>
<dbReference type="RefSeq" id="XP_027775331.1">
    <property type="nucleotide sequence ID" value="XM_027919530.1"/>
</dbReference>
<evidence type="ECO:0000313" key="12">
    <source>
        <dbReference type="RefSeq" id="XP_027775332.1"/>
    </source>
</evidence>
<keyword evidence="6 7" id="KW-0539">Nucleus</keyword>
<evidence type="ECO:0000256" key="2">
    <source>
        <dbReference type="ARBA" id="ARBA00007911"/>
    </source>
</evidence>
<evidence type="ECO:0000256" key="3">
    <source>
        <dbReference type="ARBA" id="ARBA00023015"/>
    </source>
</evidence>
<dbReference type="PANTHER" id="PTHR31421">
    <property type="entry name" value="PROTEIN BASIC PENTACYSTEINE3"/>
    <property type="match status" value="1"/>
</dbReference>
<comment type="function">
    <text evidence="7">Transcriptional regulator that specifically binds to GA-rich elements (GAGA-repeats) present in regulatory sequences of genes involved in developmental processes.</text>
</comment>
<feature type="region of interest" description="Disordered" evidence="8">
    <location>
        <begin position="1"/>
        <end position="26"/>
    </location>
</feature>
<feature type="region of interest" description="Disordered" evidence="8">
    <location>
        <begin position="177"/>
        <end position="199"/>
    </location>
</feature>
<evidence type="ECO:0000256" key="7">
    <source>
        <dbReference type="RuleBase" id="RU367160"/>
    </source>
</evidence>